<accession>A0A0E9WWH6</accession>
<dbReference type="EMBL" id="GBXM01014597">
    <property type="protein sequence ID" value="JAH93980.1"/>
    <property type="molecule type" value="Transcribed_RNA"/>
</dbReference>
<reference evidence="1" key="1">
    <citation type="submission" date="2014-11" db="EMBL/GenBank/DDBJ databases">
        <authorList>
            <person name="Amaro Gonzalez C."/>
        </authorList>
    </citation>
    <scope>NUCLEOTIDE SEQUENCE</scope>
</reference>
<name>A0A0E9WWH6_ANGAN</name>
<organism evidence="1">
    <name type="scientific">Anguilla anguilla</name>
    <name type="common">European freshwater eel</name>
    <name type="synonym">Muraena anguilla</name>
    <dbReference type="NCBI Taxonomy" id="7936"/>
    <lineage>
        <taxon>Eukaryota</taxon>
        <taxon>Metazoa</taxon>
        <taxon>Chordata</taxon>
        <taxon>Craniata</taxon>
        <taxon>Vertebrata</taxon>
        <taxon>Euteleostomi</taxon>
        <taxon>Actinopterygii</taxon>
        <taxon>Neopterygii</taxon>
        <taxon>Teleostei</taxon>
        <taxon>Anguilliformes</taxon>
        <taxon>Anguillidae</taxon>
        <taxon>Anguilla</taxon>
    </lineage>
</organism>
<sequence length="48" mass="5616">MFSQESSTAYIRYTFNSQIRKSVLELWSIVLVQASCLTHTSLLFHHLK</sequence>
<evidence type="ECO:0000313" key="1">
    <source>
        <dbReference type="EMBL" id="JAH93980.1"/>
    </source>
</evidence>
<proteinExistence type="predicted"/>
<reference evidence="1" key="2">
    <citation type="journal article" date="2015" name="Fish Shellfish Immunol.">
        <title>Early steps in the European eel (Anguilla anguilla)-Vibrio vulnificus interaction in the gills: Role of the RtxA13 toxin.</title>
        <authorList>
            <person name="Callol A."/>
            <person name="Pajuelo D."/>
            <person name="Ebbesson L."/>
            <person name="Teles M."/>
            <person name="MacKenzie S."/>
            <person name="Amaro C."/>
        </authorList>
    </citation>
    <scope>NUCLEOTIDE SEQUENCE</scope>
</reference>
<protein>
    <submittedName>
        <fullName evidence="1">Uncharacterized protein</fullName>
    </submittedName>
</protein>
<dbReference type="AlphaFoldDB" id="A0A0E9WWH6"/>